<proteinExistence type="predicted"/>
<dbReference type="OrthoDB" id="3259324at2759"/>
<feature type="transmembrane region" description="Helical" evidence="1">
    <location>
        <begin position="187"/>
        <end position="208"/>
    </location>
</feature>
<feature type="transmembrane region" description="Helical" evidence="1">
    <location>
        <begin position="251"/>
        <end position="271"/>
    </location>
</feature>
<sequence>MSIRHLSISSSGSSSPVLASLDSSSALILVHDDDDNFRYDDDDNDDDDTDAPFEIGRPFVQPLGPSVVLLYLLSPFLKLGATLLPCTELPLKLGLPAIFLFAVLAAFTRRIWYMLTRYTRKGCVEDIVLDSFARGRGRGKERLRSVLRSTVRGGTGALRIFLAALYIRDSAEGLLPLLPSGLPFSPEPVLCIGIAVVVLPFCLAQSLASKRIVYCTGCSVLTYMLWLSLVTIAHFKGTLKTNSGWTKMGSLWQGITTIAFAFTSSSTLALYASLKAGIPSITTTHRPISHSFMPLSLISAAIAILLTFPLMIFASPSGQLRIEQSEYSLDPYIICLNGLTLLLGVPSILVTSPSVPIPERIRQSTNVPLSKLAIFTLTTLLSLVPTTMFAVVSDVLLACCLCSTYILPAFLHIVIHYFKQPLSIIMPSTPGTRHGSGEGSPSSHDELLQRKERSLQRRQIRKRIIWDMGVWVLLLPVGGGGFVWAIGHLAGKW</sequence>
<dbReference type="GeneID" id="66105562"/>
<feature type="transmembrane region" description="Helical" evidence="1">
    <location>
        <begin position="372"/>
        <end position="389"/>
    </location>
</feature>
<name>A0A9P8ARW5_9AGAR</name>
<accession>A0A9P8ARW5</accession>
<dbReference type="Proteomes" id="UP000812287">
    <property type="component" value="Unassembled WGS sequence"/>
</dbReference>
<feature type="transmembrane region" description="Helical" evidence="1">
    <location>
        <begin position="292"/>
        <end position="311"/>
    </location>
</feature>
<dbReference type="EMBL" id="MU250536">
    <property type="protein sequence ID" value="KAG7445803.1"/>
    <property type="molecule type" value="Genomic_DNA"/>
</dbReference>
<feature type="transmembrane region" description="Helical" evidence="1">
    <location>
        <begin position="395"/>
        <end position="418"/>
    </location>
</feature>
<feature type="transmembrane region" description="Helical" evidence="1">
    <location>
        <begin position="331"/>
        <end position="351"/>
    </location>
</feature>
<organism evidence="2 3">
    <name type="scientific">Guyanagaster necrorhizus</name>
    <dbReference type="NCBI Taxonomy" id="856835"/>
    <lineage>
        <taxon>Eukaryota</taxon>
        <taxon>Fungi</taxon>
        <taxon>Dikarya</taxon>
        <taxon>Basidiomycota</taxon>
        <taxon>Agaricomycotina</taxon>
        <taxon>Agaricomycetes</taxon>
        <taxon>Agaricomycetidae</taxon>
        <taxon>Agaricales</taxon>
        <taxon>Marasmiineae</taxon>
        <taxon>Physalacriaceae</taxon>
        <taxon>Guyanagaster</taxon>
    </lineage>
</organism>
<feature type="transmembrane region" description="Helical" evidence="1">
    <location>
        <begin position="63"/>
        <end position="81"/>
    </location>
</feature>
<dbReference type="AlphaFoldDB" id="A0A9P8ARW5"/>
<feature type="transmembrane region" description="Helical" evidence="1">
    <location>
        <begin position="93"/>
        <end position="112"/>
    </location>
</feature>
<comment type="caution">
    <text evidence="2">The sequence shown here is derived from an EMBL/GenBank/DDBJ whole genome shotgun (WGS) entry which is preliminary data.</text>
</comment>
<dbReference type="RefSeq" id="XP_043039303.1">
    <property type="nucleotide sequence ID" value="XM_043183265.1"/>
</dbReference>
<keyword evidence="3" id="KW-1185">Reference proteome</keyword>
<reference evidence="2" key="1">
    <citation type="submission" date="2020-11" db="EMBL/GenBank/DDBJ databases">
        <title>Adaptations for nitrogen fixation in a non-lichenized fungal sporocarp promotes dispersal by wood-feeding termites.</title>
        <authorList>
            <consortium name="DOE Joint Genome Institute"/>
            <person name="Koch R.A."/>
            <person name="Yoon G."/>
            <person name="Arayal U."/>
            <person name="Lail K."/>
            <person name="Amirebrahimi M."/>
            <person name="Labutti K."/>
            <person name="Lipzen A."/>
            <person name="Riley R."/>
            <person name="Barry K."/>
            <person name="Henrissat B."/>
            <person name="Grigoriev I.V."/>
            <person name="Herr J.R."/>
            <person name="Aime M.C."/>
        </authorList>
    </citation>
    <scope>NUCLEOTIDE SEQUENCE</scope>
    <source>
        <strain evidence="2">MCA 3950</strain>
    </source>
</reference>
<evidence type="ECO:0000313" key="3">
    <source>
        <dbReference type="Proteomes" id="UP000812287"/>
    </source>
</evidence>
<feature type="transmembrane region" description="Helical" evidence="1">
    <location>
        <begin position="146"/>
        <end position="167"/>
    </location>
</feature>
<evidence type="ECO:0000313" key="2">
    <source>
        <dbReference type="EMBL" id="KAG7445803.1"/>
    </source>
</evidence>
<feature type="transmembrane region" description="Helical" evidence="1">
    <location>
        <begin position="220"/>
        <end position="239"/>
    </location>
</feature>
<evidence type="ECO:0000256" key="1">
    <source>
        <dbReference type="SAM" id="Phobius"/>
    </source>
</evidence>
<gene>
    <name evidence="2" type="ORF">BT62DRAFT_896521</name>
</gene>
<keyword evidence="1" id="KW-1133">Transmembrane helix</keyword>
<keyword evidence="1" id="KW-0812">Transmembrane</keyword>
<keyword evidence="1" id="KW-0472">Membrane</keyword>
<feature type="transmembrane region" description="Helical" evidence="1">
    <location>
        <begin position="464"/>
        <end position="487"/>
    </location>
</feature>
<protein>
    <submittedName>
        <fullName evidence="2">Uncharacterized protein</fullName>
    </submittedName>
</protein>